<dbReference type="Gene3D" id="3.40.50.280">
    <property type="entry name" value="Cobalamin-binding domain"/>
    <property type="match status" value="1"/>
</dbReference>
<keyword evidence="1" id="KW-0238">DNA-binding</keyword>
<dbReference type="Gene3D" id="1.10.1240.10">
    <property type="entry name" value="Methionine synthase domain"/>
    <property type="match status" value="1"/>
</dbReference>
<protein>
    <submittedName>
        <fullName evidence="3">Transcriptional regulator</fullName>
    </submittedName>
</protein>
<feature type="domain" description="HTH merR-type" evidence="2">
    <location>
        <begin position="1"/>
        <end position="69"/>
    </location>
</feature>
<evidence type="ECO:0000256" key="1">
    <source>
        <dbReference type="ARBA" id="ARBA00023125"/>
    </source>
</evidence>
<dbReference type="GO" id="GO:0046872">
    <property type="term" value="F:metal ion binding"/>
    <property type="evidence" value="ECO:0007669"/>
    <property type="project" value="InterPro"/>
</dbReference>
<dbReference type="GO" id="GO:0031419">
    <property type="term" value="F:cobalamin binding"/>
    <property type="evidence" value="ECO:0007669"/>
    <property type="project" value="InterPro"/>
</dbReference>
<reference evidence="4" key="1">
    <citation type="submission" date="2015-07" db="EMBL/GenBank/DDBJ databases">
        <authorList>
            <consortium name="Consortium for Microbial Forensics and Genomics (microFORGE)"/>
            <person name="Knight B.M."/>
            <person name="Roberts D.P."/>
            <person name="Lin D."/>
            <person name="Hari K."/>
            <person name="Fletcher J."/>
            <person name="Melcher U."/>
            <person name="Blagden T."/>
            <person name="Winegar R.A."/>
        </authorList>
    </citation>
    <scope>NUCLEOTIDE SEQUENCE [LARGE SCALE GENOMIC DNA]</scope>
    <source>
        <strain evidence="4">NRRL B-1447</strain>
    </source>
</reference>
<dbReference type="PANTHER" id="PTHR30204:SF97">
    <property type="entry name" value="MERR FAMILY REGULATORY PROTEIN"/>
    <property type="match status" value="1"/>
</dbReference>
<dbReference type="GO" id="GO:0003700">
    <property type="term" value="F:DNA-binding transcription factor activity"/>
    <property type="evidence" value="ECO:0007669"/>
    <property type="project" value="InterPro"/>
</dbReference>
<dbReference type="RefSeq" id="WP_053169841.1">
    <property type="nucleotide sequence ID" value="NZ_LGUV01000083.1"/>
</dbReference>
<dbReference type="GO" id="GO:0003677">
    <property type="term" value="F:DNA binding"/>
    <property type="evidence" value="ECO:0007669"/>
    <property type="project" value="UniProtKB-KW"/>
</dbReference>
<dbReference type="InterPro" id="IPR000551">
    <property type="entry name" value="MerR-type_HTH_dom"/>
</dbReference>
<dbReference type="Pfam" id="PF02607">
    <property type="entry name" value="B12-binding_2"/>
    <property type="match status" value="1"/>
</dbReference>
<dbReference type="Pfam" id="PF13411">
    <property type="entry name" value="MerR_1"/>
    <property type="match status" value="1"/>
</dbReference>
<dbReference type="OrthoDB" id="9800334at2"/>
<dbReference type="PROSITE" id="PS50937">
    <property type="entry name" value="HTH_MERR_2"/>
    <property type="match status" value="1"/>
</dbReference>
<dbReference type="PANTHER" id="PTHR30204">
    <property type="entry name" value="REDOX-CYCLING DRUG-SENSING TRANSCRIPTIONAL ACTIVATOR SOXR"/>
    <property type="match status" value="1"/>
</dbReference>
<dbReference type="Proteomes" id="UP000037084">
    <property type="component" value="Unassembled WGS sequence"/>
</dbReference>
<dbReference type="InterPro" id="IPR036594">
    <property type="entry name" value="Meth_synthase_dom"/>
</dbReference>
<dbReference type="InterPro" id="IPR003759">
    <property type="entry name" value="Cbl-bd_cap"/>
</dbReference>
<dbReference type="InterPro" id="IPR036724">
    <property type="entry name" value="Cobalamin-bd_sf"/>
</dbReference>
<proteinExistence type="predicted"/>
<evidence type="ECO:0000259" key="2">
    <source>
        <dbReference type="PROSITE" id="PS50937"/>
    </source>
</evidence>
<sequence>MSTGAVAQRLGVAAGTLRSWERRYAIGPAVRVAGKHRRWLPEDIARLEEMCHLTGQGVPPAEAARAARVKAAGAFGFEDDAPATGGRAPGGSAALPLGPVRAECRGLARAAVRLDGDAVEALLDRAIEDHGCVVAWEEIIAPTLHAAGRKWASAGKRYIEVEHLLSWLVSSTLRRRYEPRPPTREGVRPIVLACAPDELHSLPLEALWAALTERGLPVKMFGPAFPVEALIEAVRRVGPSLVVVWAQARPAAGAALVSAVEGVRWGVRGARSHSTLLVAGPGWNSVPQAGTRRLTGLRSGLTLIEQRLAN</sequence>
<dbReference type="AlphaFoldDB" id="A0A0L8MZ08"/>
<dbReference type="SUPFAM" id="SSF52242">
    <property type="entry name" value="Cobalamin (vitamin B12)-binding domain"/>
    <property type="match status" value="1"/>
</dbReference>
<evidence type="ECO:0000313" key="4">
    <source>
        <dbReference type="Proteomes" id="UP000037084"/>
    </source>
</evidence>
<dbReference type="InterPro" id="IPR009061">
    <property type="entry name" value="DNA-bd_dom_put_sf"/>
</dbReference>
<name>A0A0L8MZ08_STRVG</name>
<dbReference type="PATRIC" id="fig|1961.12.peg.2397"/>
<dbReference type="Gene3D" id="1.10.1660.10">
    <property type="match status" value="1"/>
</dbReference>
<accession>A0A0L8MZ08</accession>
<dbReference type="EMBL" id="LGUV01000083">
    <property type="protein sequence ID" value="KOG55629.1"/>
    <property type="molecule type" value="Genomic_DNA"/>
</dbReference>
<gene>
    <name evidence="3" type="ORF">ADK75_10435</name>
</gene>
<organism evidence="3 4">
    <name type="scientific">Streptomyces virginiae</name>
    <name type="common">Streptomyces cinnamonensis</name>
    <dbReference type="NCBI Taxonomy" id="1961"/>
    <lineage>
        <taxon>Bacteria</taxon>
        <taxon>Bacillati</taxon>
        <taxon>Actinomycetota</taxon>
        <taxon>Actinomycetes</taxon>
        <taxon>Kitasatosporales</taxon>
        <taxon>Streptomycetaceae</taxon>
        <taxon>Streptomyces</taxon>
    </lineage>
</organism>
<comment type="caution">
    <text evidence="3">The sequence shown here is derived from an EMBL/GenBank/DDBJ whole genome shotgun (WGS) entry which is preliminary data.</text>
</comment>
<evidence type="ECO:0000313" key="3">
    <source>
        <dbReference type="EMBL" id="KOG55629.1"/>
    </source>
</evidence>
<dbReference type="SMART" id="SM00422">
    <property type="entry name" value="HTH_MERR"/>
    <property type="match status" value="1"/>
</dbReference>
<dbReference type="SUPFAM" id="SSF46955">
    <property type="entry name" value="Putative DNA-binding domain"/>
    <property type="match status" value="1"/>
</dbReference>
<dbReference type="InterPro" id="IPR047057">
    <property type="entry name" value="MerR_fam"/>
</dbReference>